<protein>
    <recommendedName>
        <fullName evidence="4">Ecp2 effector protein domain-containing protein</fullName>
    </recommendedName>
</protein>
<accession>A0A6A6UF53</accession>
<dbReference type="Proteomes" id="UP000799302">
    <property type="component" value="Unassembled WGS sequence"/>
</dbReference>
<evidence type="ECO:0000313" key="3">
    <source>
        <dbReference type="Proteomes" id="UP000799302"/>
    </source>
</evidence>
<dbReference type="AlphaFoldDB" id="A0A6A6UF53"/>
<sequence>MRLLSTVVGLLAVGQIFATTEMEEGEDFPHAVNYNDDCNARQVASCTRRRWYIMMWRHYMIGVERYCPPPNSANATCWDWREQLGKDGSKLKDSLSDSWCLGTNFTFHSGYNNPEHEEIAPAGFFWSATIQTPYGCNAKAIRKRMDWAGIPHRRLLGDKVYGLKNNRHVRPYYYD</sequence>
<organism evidence="2 3">
    <name type="scientific">Microthyrium microscopicum</name>
    <dbReference type="NCBI Taxonomy" id="703497"/>
    <lineage>
        <taxon>Eukaryota</taxon>
        <taxon>Fungi</taxon>
        <taxon>Dikarya</taxon>
        <taxon>Ascomycota</taxon>
        <taxon>Pezizomycotina</taxon>
        <taxon>Dothideomycetes</taxon>
        <taxon>Dothideomycetes incertae sedis</taxon>
        <taxon>Microthyriales</taxon>
        <taxon>Microthyriaceae</taxon>
        <taxon>Microthyrium</taxon>
    </lineage>
</organism>
<keyword evidence="3" id="KW-1185">Reference proteome</keyword>
<feature type="signal peptide" evidence="1">
    <location>
        <begin position="1"/>
        <end position="18"/>
    </location>
</feature>
<feature type="chain" id="PRO_5025338178" description="Ecp2 effector protein domain-containing protein" evidence="1">
    <location>
        <begin position="19"/>
        <end position="175"/>
    </location>
</feature>
<evidence type="ECO:0008006" key="4">
    <source>
        <dbReference type="Google" id="ProtNLM"/>
    </source>
</evidence>
<name>A0A6A6UF53_9PEZI</name>
<reference evidence="2" key="1">
    <citation type="journal article" date="2020" name="Stud. Mycol.">
        <title>101 Dothideomycetes genomes: a test case for predicting lifestyles and emergence of pathogens.</title>
        <authorList>
            <person name="Haridas S."/>
            <person name="Albert R."/>
            <person name="Binder M."/>
            <person name="Bloem J."/>
            <person name="Labutti K."/>
            <person name="Salamov A."/>
            <person name="Andreopoulos B."/>
            <person name="Baker S."/>
            <person name="Barry K."/>
            <person name="Bills G."/>
            <person name="Bluhm B."/>
            <person name="Cannon C."/>
            <person name="Castanera R."/>
            <person name="Culley D."/>
            <person name="Daum C."/>
            <person name="Ezra D."/>
            <person name="Gonzalez J."/>
            <person name="Henrissat B."/>
            <person name="Kuo A."/>
            <person name="Liang C."/>
            <person name="Lipzen A."/>
            <person name="Lutzoni F."/>
            <person name="Magnuson J."/>
            <person name="Mondo S."/>
            <person name="Nolan M."/>
            <person name="Ohm R."/>
            <person name="Pangilinan J."/>
            <person name="Park H.-J."/>
            <person name="Ramirez L."/>
            <person name="Alfaro M."/>
            <person name="Sun H."/>
            <person name="Tritt A."/>
            <person name="Yoshinaga Y."/>
            <person name="Zwiers L.-H."/>
            <person name="Turgeon B."/>
            <person name="Goodwin S."/>
            <person name="Spatafora J."/>
            <person name="Crous P."/>
            <person name="Grigoriev I."/>
        </authorList>
    </citation>
    <scope>NUCLEOTIDE SEQUENCE</scope>
    <source>
        <strain evidence="2">CBS 115976</strain>
    </source>
</reference>
<proteinExistence type="predicted"/>
<evidence type="ECO:0000256" key="1">
    <source>
        <dbReference type="SAM" id="SignalP"/>
    </source>
</evidence>
<gene>
    <name evidence="2" type="ORF">BT63DRAFT_470044</name>
</gene>
<evidence type="ECO:0000313" key="2">
    <source>
        <dbReference type="EMBL" id="KAF2670420.1"/>
    </source>
</evidence>
<dbReference type="EMBL" id="MU004234">
    <property type="protein sequence ID" value="KAF2670420.1"/>
    <property type="molecule type" value="Genomic_DNA"/>
</dbReference>
<keyword evidence="1" id="KW-0732">Signal</keyword>